<proteinExistence type="inferred from homology"/>
<dbReference type="EMBL" id="JADBGQ010000009">
    <property type="protein sequence ID" value="KAG5379384.1"/>
    <property type="molecule type" value="Genomic_DNA"/>
</dbReference>
<evidence type="ECO:0000259" key="4">
    <source>
        <dbReference type="Pfam" id="PF03081"/>
    </source>
</evidence>
<dbReference type="InterPro" id="IPR016159">
    <property type="entry name" value="Cullin_repeat-like_dom_sf"/>
</dbReference>
<feature type="domain" description="Exocyst complex subunit Exo70 C-terminal" evidence="4">
    <location>
        <begin position="214"/>
        <end position="562"/>
    </location>
</feature>
<dbReference type="Proteomes" id="UP000823674">
    <property type="component" value="Chromosome A07"/>
</dbReference>
<protein>
    <recommendedName>
        <fullName evidence="3">Exocyst subunit Exo70 family protein</fullName>
    </recommendedName>
</protein>
<dbReference type="SUPFAM" id="SSF74788">
    <property type="entry name" value="Cullin repeat-like"/>
    <property type="match status" value="1"/>
</dbReference>
<evidence type="ECO:0000256" key="2">
    <source>
        <dbReference type="ARBA" id="ARBA00022448"/>
    </source>
</evidence>
<dbReference type="InterPro" id="IPR046364">
    <property type="entry name" value="Exo70_C"/>
</dbReference>
<dbReference type="Pfam" id="PF20669">
    <property type="entry name" value="Exo70_N"/>
    <property type="match status" value="1"/>
</dbReference>
<dbReference type="Gene3D" id="1.20.1280.170">
    <property type="entry name" value="Exocyst complex component Exo70"/>
    <property type="match status" value="1"/>
</dbReference>
<comment type="similarity">
    <text evidence="1 3">Belongs to the EXO70 family.</text>
</comment>
<evidence type="ECO:0000313" key="6">
    <source>
        <dbReference type="Proteomes" id="UP000823674"/>
    </source>
</evidence>
<gene>
    <name evidence="5" type="primary">A07p024920.1_BraROA</name>
    <name evidence="5" type="ORF">IGI04_027226</name>
</gene>
<comment type="caution">
    <text evidence="5">The sequence shown here is derived from an EMBL/GenBank/DDBJ whole genome shotgun (WGS) entry which is preliminary data.</text>
</comment>
<evidence type="ECO:0000256" key="3">
    <source>
        <dbReference type="RuleBase" id="RU365026"/>
    </source>
</evidence>
<dbReference type="Pfam" id="PF03081">
    <property type="entry name" value="Exo70_C"/>
    <property type="match status" value="1"/>
</dbReference>
<keyword evidence="3" id="KW-0653">Protein transport</keyword>
<sequence>MVLFALTSPSSSSKLKQHSHRSFSESLMEDSIEDAEAIIHQWISPDSSSSSSSFCCTFSLFSNKNREEAKQFIRAVTTLHSAMVKLISANPASTKLIRAESLLKTSMNHLSKEFYRILKSNRRYLDPESVSARSRNSSRNISKEDDDAEAMADLKMIADCMTSSGYGKECFRIYTKIRKSIIVEALEQLGFESLTLSQVQKLEWESTEKKTRVWLRAARKAVTTLFRGERILSDHVFSSSAAMRESSFAEITLQSALALFSFPGNVARSRKTPEKIFLTLDVYQSIVELMPRIEEVFSYDSTSSVKSQIAGTLANLEEAVVSMIDEFESSISKESSKSMISNGGIHQLTRYVMNYIVFLADYSEVLANIIPETSSFASPEEDESTSSSSLSSPLAKRISWLILFLLCKIDAKSRLYSDVALSYLFLINNLHYVVVKVRTSNLKEVLSEGWLEKHEGKLKNHVAKFEEIVWGELMTSLATAEEEEEEEEEAEEFVRRFSDRFEEAYKRQTGWVVPDSKLRDEIKVSAAMTLIPAYTEFYKKYRVGLRKNLGVAPEDIGNYISDLYFGSGGSGCVSSVHSYILKPYLAPHVTFFFLFLLKVTSRMFCITKTDLCEDNSVTVSSSSACPELVSENPIDKPLRAYYLKRKRGAEVAET</sequence>
<comment type="function">
    <text evidence="3">Component of the exocyst complex.</text>
</comment>
<dbReference type="PANTHER" id="PTHR12542:SF17">
    <property type="entry name" value="EXOCYST SUBUNIT EXO70 FAMILY PROTEIN"/>
    <property type="match status" value="1"/>
</dbReference>
<name>A0ABQ7KYG6_BRACM</name>
<keyword evidence="2 3" id="KW-0813">Transport</keyword>
<dbReference type="PANTHER" id="PTHR12542">
    <property type="entry name" value="EXOCYST COMPLEX PROTEIN EXO70"/>
    <property type="match status" value="1"/>
</dbReference>
<evidence type="ECO:0000313" key="5">
    <source>
        <dbReference type="EMBL" id="KAG5379384.1"/>
    </source>
</evidence>
<accession>A0ABQ7KYG6</accession>
<keyword evidence="6" id="KW-1185">Reference proteome</keyword>
<evidence type="ECO:0000256" key="1">
    <source>
        <dbReference type="ARBA" id="ARBA00006756"/>
    </source>
</evidence>
<keyword evidence="3" id="KW-0268">Exocytosis</keyword>
<reference evidence="5 6" key="1">
    <citation type="submission" date="2021-03" db="EMBL/GenBank/DDBJ databases">
        <authorList>
            <person name="King G.J."/>
            <person name="Bancroft I."/>
            <person name="Baten A."/>
            <person name="Bloomfield J."/>
            <person name="Borpatragohain P."/>
            <person name="He Z."/>
            <person name="Irish N."/>
            <person name="Irwin J."/>
            <person name="Liu K."/>
            <person name="Mauleon R.P."/>
            <person name="Moore J."/>
            <person name="Morris R."/>
            <person name="Ostergaard L."/>
            <person name="Wang B."/>
            <person name="Wells R."/>
        </authorList>
    </citation>
    <scope>NUCLEOTIDE SEQUENCE [LARGE SCALE GENOMIC DNA]</scope>
    <source>
        <strain evidence="5">R-o-18</strain>
        <tissue evidence="5">Leaf</tissue>
    </source>
</reference>
<dbReference type="InterPro" id="IPR004140">
    <property type="entry name" value="Exo70"/>
</dbReference>
<organism evidence="5 6">
    <name type="scientific">Brassica rapa subsp. trilocularis</name>
    <dbReference type="NCBI Taxonomy" id="1813537"/>
    <lineage>
        <taxon>Eukaryota</taxon>
        <taxon>Viridiplantae</taxon>
        <taxon>Streptophyta</taxon>
        <taxon>Embryophyta</taxon>
        <taxon>Tracheophyta</taxon>
        <taxon>Spermatophyta</taxon>
        <taxon>Magnoliopsida</taxon>
        <taxon>eudicotyledons</taxon>
        <taxon>Gunneridae</taxon>
        <taxon>Pentapetalae</taxon>
        <taxon>rosids</taxon>
        <taxon>malvids</taxon>
        <taxon>Brassicales</taxon>
        <taxon>Brassicaceae</taxon>
        <taxon>Brassiceae</taxon>
        <taxon>Brassica</taxon>
    </lineage>
</organism>